<dbReference type="AlphaFoldDB" id="A0A2W1MZ27"/>
<accession>A0A2W1MZ27</accession>
<dbReference type="GO" id="GO:0005829">
    <property type="term" value="C:cytosol"/>
    <property type="evidence" value="ECO:0007669"/>
    <property type="project" value="TreeGrafter"/>
</dbReference>
<gene>
    <name evidence="6" type="ORF">DNU06_12375</name>
</gene>
<evidence type="ECO:0000256" key="2">
    <source>
        <dbReference type="ARBA" id="ARBA00022801"/>
    </source>
</evidence>
<evidence type="ECO:0000259" key="5">
    <source>
        <dbReference type="PROSITE" id="PS51192"/>
    </source>
</evidence>
<organism evidence="6 7">
    <name type="scientific">Putridiphycobacter roseus</name>
    <dbReference type="NCBI Taxonomy" id="2219161"/>
    <lineage>
        <taxon>Bacteria</taxon>
        <taxon>Pseudomonadati</taxon>
        <taxon>Bacteroidota</taxon>
        <taxon>Flavobacteriia</taxon>
        <taxon>Flavobacteriales</taxon>
        <taxon>Crocinitomicaceae</taxon>
        <taxon>Putridiphycobacter</taxon>
    </lineage>
</organism>
<keyword evidence="7" id="KW-1185">Reference proteome</keyword>
<dbReference type="GO" id="GO:0003724">
    <property type="term" value="F:RNA helicase activity"/>
    <property type="evidence" value="ECO:0007669"/>
    <property type="project" value="TreeGrafter"/>
</dbReference>
<comment type="caution">
    <text evidence="6">The sequence shown here is derived from an EMBL/GenBank/DDBJ whole genome shotgun (WGS) entry which is preliminary data.</text>
</comment>
<dbReference type="GO" id="GO:0005524">
    <property type="term" value="F:ATP binding"/>
    <property type="evidence" value="ECO:0007669"/>
    <property type="project" value="UniProtKB-KW"/>
</dbReference>
<dbReference type="EMBL" id="QKSB01000007">
    <property type="protein sequence ID" value="PZE16644.1"/>
    <property type="molecule type" value="Genomic_DNA"/>
</dbReference>
<evidence type="ECO:0000313" key="7">
    <source>
        <dbReference type="Proteomes" id="UP000249248"/>
    </source>
</evidence>
<reference evidence="6 7" key="1">
    <citation type="submission" date="2018-06" db="EMBL/GenBank/DDBJ databases">
        <title>The draft genome sequence of Crocinitomix sp. SM1701.</title>
        <authorList>
            <person name="Zhang X."/>
        </authorList>
    </citation>
    <scope>NUCLEOTIDE SEQUENCE [LARGE SCALE GENOMIC DNA]</scope>
    <source>
        <strain evidence="6 7">SM1701</strain>
    </source>
</reference>
<dbReference type="PANTHER" id="PTHR47959">
    <property type="entry name" value="ATP-DEPENDENT RNA HELICASE RHLE-RELATED"/>
    <property type="match status" value="1"/>
</dbReference>
<sequence>MSFKKINPELLAILAEDGITAPNEFQAKTLPIIKQGADLFAIGPKGCGKTTTMLLAILHKLNFEAFEDAPRALILVKDKEAALALEEKIVKITKYNSDIRTYCAYEQKLIEHQKDEIYYGVDIVIATPKRLSKLYFLNSINLNKIQTFCVHDADFIIRKEFHTDIARISESLTKCQHLIFGEAFNSKMAILNELIMPKARKIIF</sequence>
<dbReference type="GO" id="GO:0003676">
    <property type="term" value="F:nucleic acid binding"/>
    <property type="evidence" value="ECO:0007669"/>
    <property type="project" value="InterPro"/>
</dbReference>
<evidence type="ECO:0000256" key="4">
    <source>
        <dbReference type="ARBA" id="ARBA00022840"/>
    </source>
</evidence>
<dbReference type="Proteomes" id="UP000249248">
    <property type="component" value="Unassembled WGS sequence"/>
</dbReference>
<dbReference type="InterPro" id="IPR050079">
    <property type="entry name" value="DEAD_box_RNA_helicase"/>
</dbReference>
<evidence type="ECO:0000256" key="1">
    <source>
        <dbReference type="ARBA" id="ARBA00022741"/>
    </source>
</evidence>
<keyword evidence="1" id="KW-0547">Nucleotide-binding</keyword>
<evidence type="ECO:0000256" key="3">
    <source>
        <dbReference type="ARBA" id="ARBA00022806"/>
    </source>
</evidence>
<keyword evidence="4" id="KW-0067">ATP-binding</keyword>
<proteinExistence type="predicted"/>
<name>A0A2W1MZ27_9FLAO</name>
<dbReference type="InterPro" id="IPR011545">
    <property type="entry name" value="DEAD/DEAH_box_helicase_dom"/>
</dbReference>
<evidence type="ECO:0000313" key="6">
    <source>
        <dbReference type="EMBL" id="PZE16644.1"/>
    </source>
</evidence>
<keyword evidence="2" id="KW-0378">Hydrolase</keyword>
<feature type="domain" description="Helicase ATP-binding" evidence="5">
    <location>
        <begin position="30"/>
        <end position="204"/>
    </location>
</feature>
<dbReference type="GO" id="GO:0016787">
    <property type="term" value="F:hydrolase activity"/>
    <property type="evidence" value="ECO:0007669"/>
    <property type="project" value="UniProtKB-KW"/>
</dbReference>
<dbReference type="RefSeq" id="WP_111063660.1">
    <property type="nucleotide sequence ID" value="NZ_JBHUCU010000017.1"/>
</dbReference>
<dbReference type="Gene3D" id="3.40.50.300">
    <property type="entry name" value="P-loop containing nucleotide triphosphate hydrolases"/>
    <property type="match status" value="1"/>
</dbReference>
<dbReference type="PANTHER" id="PTHR47959:SF13">
    <property type="entry name" value="ATP-DEPENDENT RNA HELICASE RHLE"/>
    <property type="match status" value="1"/>
</dbReference>
<dbReference type="SMART" id="SM00487">
    <property type="entry name" value="DEXDc"/>
    <property type="match status" value="1"/>
</dbReference>
<dbReference type="OrthoDB" id="1118340at2"/>
<dbReference type="InterPro" id="IPR027417">
    <property type="entry name" value="P-loop_NTPase"/>
</dbReference>
<protein>
    <submittedName>
        <fullName evidence="6">DEAD/DEAH box helicase</fullName>
    </submittedName>
</protein>
<dbReference type="PROSITE" id="PS51192">
    <property type="entry name" value="HELICASE_ATP_BIND_1"/>
    <property type="match status" value="1"/>
</dbReference>
<keyword evidence="3 6" id="KW-0347">Helicase</keyword>
<dbReference type="Pfam" id="PF00270">
    <property type="entry name" value="DEAD"/>
    <property type="match status" value="1"/>
</dbReference>
<dbReference type="SUPFAM" id="SSF52540">
    <property type="entry name" value="P-loop containing nucleoside triphosphate hydrolases"/>
    <property type="match status" value="1"/>
</dbReference>
<dbReference type="InterPro" id="IPR014001">
    <property type="entry name" value="Helicase_ATP-bd"/>
</dbReference>